<evidence type="ECO:0000256" key="11">
    <source>
        <dbReference type="ARBA" id="ARBA00022838"/>
    </source>
</evidence>
<evidence type="ECO:0000256" key="10">
    <source>
        <dbReference type="ARBA" id="ARBA00022776"/>
    </source>
</evidence>
<accession>A0A5C3KK84</accession>
<evidence type="ECO:0000256" key="12">
    <source>
        <dbReference type="ARBA" id="ARBA00023212"/>
    </source>
</evidence>
<keyword evidence="14" id="KW-0131">Cell cycle</keyword>
<dbReference type="GO" id="GO:0051010">
    <property type="term" value="F:microtubule plus-end binding"/>
    <property type="evidence" value="ECO:0007669"/>
    <property type="project" value="TreeGrafter"/>
</dbReference>
<dbReference type="GO" id="GO:0042729">
    <property type="term" value="C:DASH complex"/>
    <property type="evidence" value="ECO:0007669"/>
    <property type="project" value="InterPro"/>
</dbReference>
<dbReference type="EMBL" id="ML210294">
    <property type="protein sequence ID" value="TFK20606.1"/>
    <property type="molecule type" value="Genomic_DNA"/>
</dbReference>
<evidence type="ECO:0000256" key="3">
    <source>
        <dbReference type="ARBA" id="ARBA00004629"/>
    </source>
</evidence>
<evidence type="ECO:0000256" key="5">
    <source>
        <dbReference type="ARBA" id="ARBA00020261"/>
    </source>
</evidence>
<keyword evidence="19" id="KW-1185">Reference proteome</keyword>
<dbReference type="GO" id="GO:0044732">
    <property type="term" value="C:mitotic spindle pole body"/>
    <property type="evidence" value="ECO:0007669"/>
    <property type="project" value="TreeGrafter"/>
</dbReference>
<keyword evidence="13" id="KW-0539">Nucleus</keyword>
<evidence type="ECO:0000256" key="2">
    <source>
        <dbReference type="ARBA" id="ARBA00004186"/>
    </source>
</evidence>
<evidence type="ECO:0000256" key="13">
    <source>
        <dbReference type="ARBA" id="ARBA00023242"/>
    </source>
</evidence>
<feature type="region of interest" description="Disordered" evidence="17">
    <location>
        <begin position="66"/>
        <end position="92"/>
    </location>
</feature>
<keyword evidence="9" id="KW-0493">Microtubule</keyword>
<evidence type="ECO:0000256" key="16">
    <source>
        <dbReference type="ARBA" id="ARBA00030566"/>
    </source>
</evidence>
<keyword evidence="6" id="KW-0158">Chromosome</keyword>
<protein>
    <recommendedName>
        <fullName evidence="5">DASH complex subunit DAD1</fullName>
    </recommendedName>
    <alternativeName>
        <fullName evidence="16">Outer kinetochore protein DAD1</fullName>
    </alternativeName>
</protein>
<dbReference type="Pfam" id="PF08649">
    <property type="entry name" value="DASH_Dad1"/>
    <property type="match status" value="1"/>
</dbReference>
<evidence type="ECO:0000313" key="19">
    <source>
        <dbReference type="Proteomes" id="UP000307440"/>
    </source>
</evidence>
<evidence type="ECO:0000256" key="4">
    <source>
        <dbReference type="ARBA" id="ARBA00010146"/>
    </source>
</evidence>
<dbReference type="GO" id="GO:0005876">
    <property type="term" value="C:spindle microtubule"/>
    <property type="evidence" value="ECO:0007669"/>
    <property type="project" value="TreeGrafter"/>
</dbReference>
<dbReference type="STRING" id="230819.A0A5C3KK84"/>
<name>A0A5C3KK84_COPMA</name>
<evidence type="ECO:0000256" key="9">
    <source>
        <dbReference type="ARBA" id="ARBA00022701"/>
    </source>
</evidence>
<sequence>MAHYEEESFFEKERDRLSRDITSGFEELLGSTNVLNRKLEEVLGMTKEYHTIAALWDSFHQLMRNSGQLDEEDGEQAPGLPGTGGHIVPSAK</sequence>
<dbReference type="AlphaFoldDB" id="A0A5C3KK84"/>
<evidence type="ECO:0000256" key="15">
    <source>
        <dbReference type="ARBA" id="ARBA00023328"/>
    </source>
</evidence>
<dbReference type="GO" id="GO:0051301">
    <property type="term" value="P:cell division"/>
    <property type="evidence" value="ECO:0007669"/>
    <property type="project" value="UniProtKB-KW"/>
</dbReference>
<dbReference type="Proteomes" id="UP000307440">
    <property type="component" value="Unassembled WGS sequence"/>
</dbReference>
<reference evidence="18 19" key="1">
    <citation type="journal article" date="2019" name="Nat. Ecol. Evol.">
        <title>Megaphylogeny resolves global patterns of mushroom evolution.</title>
        <authorList>
            <person name="Varga T."/>
            <person name="Krizsan K."/>
            <person name="Foldi C."/>
            <person name="Dima B."/>
            <person name="Sanchez-Garcia M."/>
            <person name="Sanchez-Ramirez S."/>
            <person name="Szollosi G.J."/>
            <person name="Szarkandi J.G."/>
            <person name="Papp V."/>
            <person name="Albert L."/>
            <person name="Andreopoulos W."/>
            <person name="Angelini C."/>
            <person name="Antonin V."/>
            <person name="Barry K.W."/>
            <person name="Bougher N.L."/>
            <person name="Buchanan P."/>
            <person name="Buyck B."/>
            <person name="Bense V."/>
            <person name="Catcheside P."/>
            <person name="Chovatia M."/>
            <person name="Cooper J."/>
            <person name="Damon W."/>
            <person name="Desjardin D."/>
            <person name="Finy P."/>
            <person name="Geml J."/>
            <person name="Haridas S."/>
            <person name="Hughes K."/>
            <person name="Justo A."/>
            <person name="Karasinski D."/>
            <person name="Kautmanova I."/>
            <person name="Kiss B."/>
            <person name="Kocsube S."/>
            <person name="Kotiranta H."/>
            <person name="LaButti K.M."/>
            <person name="Lechner B.E."/>
            <person name="Liimatainen K."/>
            <person name="Lipzen A."/>
            <person name="Lukacs Z."/>
            <person name="Mihaltcheva S."/>
            <person name="Morgado L.N."/>
            <person name="Niskanen T."/>
            <person name="Noordeloos M.E."/>
            <person name="Ohm R.A."/>
            <person name="Ortiz-Santana B."/>
            <person name="Ovrebo C."/>
            <person name="Racz N."/>
            <person name="Riley R."/>
            <person name="Savchenko A."/>
            <person name="Shiryaev A."/>
            <person name="Soop K."/>
            <person name="Spirin V."/>
            <person name="Szebenyi C."/>
            <person name="Tomsovsky M."/>
            <person name="Tulloss R.E."/>
            <person name="Uehling J."/>
            <person name="Grigoriev I.V."/>
            <person name="Vagvolgyi C."/>
            <person name="Papp T."/>
            <person name="Martin F.M."/>
            <person name="Miettinen O."/>
            <person name="Hibbett D.S."/>
            <person name="Nagy L.G."/>
        </authorList>
    </citation>
    <scope>NUCLEOTIDE SEQUENCE [LARGE SCALE GENOMIC DNA]</scope>
    <source>
        <strain evidence="18 19">CBS 121175</strain>
    </source>
</reference>
<evidence type="ECO:0000256" key="7">
    <source>
        <dbReference type="ARBA" id="ARBA00022490"/>
    </source>
</evidence>
<dbReference type="GO" id="GO:0072686">
    <property type="term" value="C:mitotic spindle"/>
    <property type="evidence" value="ECO:0007669"/>
    <property type="project" value="InterPro"/>
</dbReference>
<dbReference type="PANTHER" id="PTHR28025">
    <property type="entry name" value="DASH COMPLEX SUBUNIT DAD1"/>
    <property type="match status" value="1"/>
</dbReference>
<keyword evidence="7" id="KW-0963">Cytoplasm</keyword>
<organism evidence="18 19">
    <name type="scientific">Coprinopsis marcescibilis</name>
    <name type="common">Agaric fungus</name>
    <name type="synonym">Psathyrella marcescibilis</name>
    <dbReference type="NCBI Taxonomy" id="230819"/>
    <lineage>
        <taxon>Eukaryota</taxon>
        <taxon>Fungi</taxon>
        <taxon>Dikarya</taxon>
        <taxon>Basidiomycota</taxon>
        <taxon>Agaricomycotina</taxon>
        <taxon>Agaricomycetes</taxon>
        <taxon>Agaricomycetidae</taxon>
        <taxon>Agaricales</taxon>
        <taxon>Agaricineae</taxon>
        <taxon>Psathyrellaceae</taxon>
        <taxon>Coprinopsis</taxon>
    </lineage>
</organism>
<evidence type="ECO:0000256" key="8">
    <source>
        <dbReference type="ARBA" id="ARBA00022618"/>
    </source>
</evidence>
<comment type="subcellular location">
    <subcellularLocation>
        <location evidence="3">Chromosome</location>
        <location evidence="3">Centromere</location>
        <location evidence="3">Kinetochore</location>
    </subcellularLocation>
    <subcellularLocation>
        <location evidence="2">Cytoplasm</location>
        <location evidence="2">Cytoskeleton</location>
        <location evidence="2">Spindle</location>
    </subcellularLocation>
    <subcellularLocation>
        <location evidence="1">Nucleus</location>
    </subcellularLocation>
</comment>
<dbReference type="PANTHER" id="PTHR28025:SF1">
    <property type="entry name" value="DASH COMPLEX SUBUNIT DAD1"/>
    <property type="match status" value="1"/>
</dbReference>
<keyword evidence="10" id="KW-0498">Mitosis</keyword>
<evidence type="ECO:0000256" key="14">
    <source>
        <dbReference type="ARBA" id="ARBA00023306"/>
    </source>
</evidence>
<keyword evidence="11" id="KW-0995">Kinetochore</keyword>
<evidence type="ECO:0000256" key="6">
    <source>
        <dbReference type="ARBA" id="ARBA00022454"/>
    </source>
</evidence>
<dbReference type="InterPro" id="IPR013958">
    <property type="entry name" value="DASH_Dad1"/>
</dbReference>
<evidence type="ECO:0000313" key="18">
    <source>
        <dbReference type="EMBL" id="TFK20606.1"/>
    </source>
</evidence>
<dbReference type="OrthoDB" id="5566853at2759"/>
<keyword evidence="12" id="KW-0206">Cytoskeleton</keyword>
<keyword evidence="15" id="KW-0137">Centromere</keyword>
<gene>
    <name evidence="18" type="ORF">FA15DRAFT_625195</name>
</gene>
<evidence type="ECO:0000256" key="17">
    <source>
        <dbReference type="SAM" id="MobiDB-lite"/>
    </source>
</evidence>
<comment type="similarity">
    <text evidence="4">Belongs to the DASH complex DAD1 family.</text>
</comment>
<evidence type="ECO:0000256" key="1">
    <source>
        <dbReference type="ARBA" id="ARBA00004123"/>
    </source>
</evidence>
<proteinExistence type="inferred from homology"/>
<keyword evidence="8" id="KW-0132">Cell division</keyword>